<evidence type="ECO:0000256" key="1">
    <source>
        <dbReference type="SAM" id="MobiDB-lite"/>
    </source>
</evidence>
<gene>
    <name evidence="4" type="ORF">GLOTRDRAFT_111940</name>
</gene>
<evidence type="ECO:0000313" key="5">
    <source>
        <dbReference type="Proteomes" id="UP000030669"/>
    </source>
</evidence>
<accession>S7Q073</accession>
<dbReference type="RefSeq" id="XP_007868591.1">
    <property type="nucleotide sequence ID" value="XM_007870400.1"/>
</dbReference>
<dbReference type="CDD" id="cd12087">
    <property type="entry name" value="TM_EGFR-like"/>
    <property type="match status" value="1"/>
</dbReference>
<keyword evidence="5" id="KW-1185">Reference proteome</keyword>
<dbReference type="EMBL" id="KB469306">
    <property type="protein sequence ID" value="EPQ53331.1"/>
    <property type="molecule type" value="Genomic_DNA"/>
</dbReference>
<dbReference type="HOGENOM" id="CLU_1750373_0_0_1"/>
<reference evidence="4 5" key="1">
    <citation type="journal article" date="2012" name="Science">
        <title>The Paleozoic origin of enzymatic lignin decomposition reconstructed from 31 fungal genomes.</title>
        <authorList>
            <person name="Floudas D."/>
            <person name="Binder M."/>
            <person name="Riley R."/>
            <person name="Barry K."/>
            <person name="Blanchette R.A."/>
            <person name="Henrissat B."/>
            <person name="Martinez A.T."/>
            <person name="Otillar R."/>
            <person name="Spatafora J.W."/>
            <person name="Yadav J.S."/>
            <person name="Aerts A."/>
            <person name="Benoit I."/>
            <person name="Boyd A."/>
            <person name="Carlson A."/>
            <person name="Copeland A."/>
            <person name="Coutinho P.M."/>
            <person name="de Vries R.P."/>
            <person name="Ferreira P."/>
            <person name="Findley K."/>
            <person name="Foster B."/>
            <person name="Gaskell J."/>
            <person name="Glotzer D."/>
            <person name="Gorecki P."/>
            <person name="Heitman J."/>
            <person name="Hesse C."/>
            <person name="Hori C."/>
            <person name="Igarashi K."/>
            <person name="Jurgens J.A."/>
            <person name="Kallen N."/>
            <person name="Kersten P."/>
            <person name="Kohler A."/>
            <person name="Kuees U."/>
            <person name="Kumar T.K.A."/>
            <person name="Kuo A."/>
            <person name="LaButti K."/>
            <person name="Larrondo L.F."/>
            <person name="Lindquist E."/>
            <person name="Ling A."/>
            <person name="Lombard V."/>
            <person name="Lucas S."/>
            <person name="Lundell T."/>
            <person name="Martin R."/>
            <person name="McLaughlin D.J."/>
            <person name="Morgenstern I."/>
            <person name="Morin E."/>
            <person name="Murat C."/>
            <person name="Nagy L.G."/>
            <person name="Nolan M."/>
            <person name="Ohm R.A."/>
            <person name="Patyshakuliyeva A."/>
            <person name="Rokas A."/>
            <person name="Ruiz-Duenas F.J."/>
            <person name="Sabat G."/>
            <person name="Salamov A."/>
            <person name="Samejima M."/>
            <person name="Schmutz J."/>
            <person name="Slot J.C."/>
            <person name="St John F."/>
            <person name="Stenlid J."/>
            <person name="Sun H."/>
            <person name="Sun S."/>
            <person name="Syed K."/>
            <person name="Tsang A."/>
            <person name="Wiebenga A."/>
            <person name="Young D."/>
            <person name="Pisabarro A."/>
            <person name="Eastwood D.C."/>
            <person name="Martin F."/>
            <person name="Cullen D."/>
            <person name="Grigoriev I.V."/>
            <person name="Hibbett D.S."/>
        </authorList>
    </citation>
    <scope>NUCLEOTIDE SEQUENCE [LARGE SCALE GENOMIC DNA]</scope>
    <source>
        <strain evidence="4 5">ATCC 11539</strain>
    </source>
</reference>
<feature type="chain" id="PRO_5004555699" evidence="3">
    <location>
        <begin position="25"/>
        <end position="157"/>
    </location>
</feature>
<feature type="region of interest" description="Disordered" evidence="1">
    <location>
        <begin position="77"/>
        <end position="157"/>
    </location>
</feature>
<feature type="compositionally biased region" description="Pro residues" evidence="1">
    <location>
        <begin position="140"/>
        <end position="150"/>
    </location>
</feature>
<evidence type="ECO:0000313" key="4">
    <source>
        <dbReference type="EMBL" id="EPQ53331.1"/>
    </source>
</evidence>
<keyword evidence="2" id="KW-0472">Membrane</keyword>
<keyword evidence="3" id="KW-0732">Signal</keyword>
<dbReference type="AlphaFoldDB" id="S7Q073"/>
<feature type="compositionally biased region" description="Pro residues" evidence="1">
    <location>
        <begin position="98"/>
        <end position="110"/>
    </location>
</feature>
<proteinExistence type="predicted"/>
<dbReference type="KEGG" id="gtr:GLOTRDRAFT_111940"/>
<protein>
    <submittedName>
        <fullName evidence="4">Uncharacterized protein</fullName>
    </submittedName>
</protein>
<feature type="transmembrane region" description="Helical" evidence="2">
    <location>
        <begin position="40"/>
        <end position="63"/>
    </location>
</feature>
<dbReference type="GeneID" id="19299474"/>
<feature type="signal peptide" evidence="3">
    <location>
        <begin position="1"/>
        <end position="24"/>
    </location>
</feature>
<organism evidence="4 5">
    <name type="scientific">Gloeophyllum trabeum (strain ATCC 11539 / FP-39264 / Madison 617)</name>
    <name type="common">Brown rot fungus</name>
    <dbReference type="NCBI Taxonomy" id="670483"/>
    <lineage>
        <taxon>Eukaryota</taxon>
        <taxon>Fungi</taxon>
        <taxon>Dikarya</taxon>
        <taxon>Basidiomycota</taxon>
        <taxon>Agaricomycotina</taxon>
        <taxon>Agaricomycetes</taxon>
        <taxon>Gloeophyllales</taxon>
        <taxon>Gloeophyllaceae</taxon>
        <taxon>Gloeophyllum</taxon>
    </lineage>
</organism>
<sequence>MTGTHTKLNAMALVALAALPSVRAEYCYRDDNGFERCSAYSPGVRVAIGVIIAVAFLVFLGLLEFGRRRRAQRANMAYVNGPQAPPYQASNYGAYGGYPPPGGPQYPPPAHNNGAYDPSAGFAPPSVPPPQYPGGYTPGPYAPPQGPPPGRDVKEQV</sequence>
<name>S7Q073_GLOTA</name>
<dbReference type="Proteomes" id="UP000030669">
    <property type="component" value="Unassembled WGS sequence"/>
</dbReference>
<keyword evidence="2" id="KW-0812">Transmembrane</keyword>
<evidence type="ECO:0000256" key="3">
    <source>
        <dbReference type="SAM" id="SignalP"/>
    </source>
</evidence>
<keyword evidence="2" id="KW-1133">Transmembrane helix</keyword>
<evidence type="ECO:0000256" key="2">
    <source>
        <dbReference type="SAM" id="Phobius"/>
    </source>
</evidence>
<dbReference type="OMA" id="DARVCEV"/>